<dbReference type="Pfam" id="PF04397">
    <property type="entry name" value="LytTR"/>
    <property type="match status" value="1"/>
</dbReference>
<dbReference type="PANTHER" id="PTHR48111:SF1">
    <property type="entry name" value="TWO-COMPONENT RESPONSE REGULATOR ORR33"/>
    <property type="match status" value="1"/>
</dbReference>
<evidence type="ECO:0000256" key="6">
    <source>
        <dbReference type="PROSITE-ProRule" id="PRU00169"/>
    </source>
</evidence>
<dbReference type="EMBL" id="FOLL01000006">
    <property type="protein sequence ID" value="SFC22338.1"/>
    <property type="molecule type" value="Genomic_DNA"/>
</dbReference>
<evidence type="ECO:0000259" key="7">
    <source>
        <dbReference type="PROSITE" id="PS50110"/>
    </source>
</evidence>
<keyword evidence="4 9" id="KW-0238">DNA-binding</keyword>
<evidence type="ECO:0000313" key="10">
    <source>
        <dbReference type="Proteomes" id="UP000199577"/>
    </source>
</evidence>
<reference evidence="9 10" key="1">
    <citation type="submission" date="2016-10" db="EMBL/GenBank/DDBJ databases">
        <authorList>
            <person name="de Groot N.N."/>
        </authorList>
    </citation>
    <scope>NUCLEOTIDE SEQUENCE [LARGE SCALE GENOMIC DNA]</scope>
    <source>
        <strain evidence="9 10">DSM 22900</strain>
    </source>
</reference>
<keyword evidence="10" id="KW-1185">Reference proteome</keyword>
<keyword evidence="2" id="KW-0902">Two-component regulatory system</keyword>
<gene>
    <name evidence="9" type="ORF">SAMN05421747_106149</name>
</gene>
<dbReference type="GO" id="GO:0006355">
    <property type="term" value="P:regulation of DNA-templated transcription"/>
    <property type="evidence" value="ECO:0007669"/>
    <property type="project" value="TreeGrafter"/>
</dbReference>
<keyword evidence="3" id="KW-0805">Transcription regulation</keyword>
<dbReference type="Gene3D" id="3.40.50.2300">
    <property type="match status" value="1"/>
</dbReference>
<evidence type="ECO:0000313" key="9">
    <source>
        <dbReference type="EMBL" id="SFC22338.1"/>
    </source>
</evidence>
<dbReference type="SMART" id="SM00850">
    <property type="entry name" value="LytTR"/>
    <property type="match status" value="1"/>
</dbReference>
<feature type="modified residue" description="4-aspartylphosphate" evidence="6">
    <location>
        <position position="55"/>
    </location>
</feature>
<dbReference type="InterPro" id="IPR039420">
    <property type="entry name" value="WalR-like"/>
</dbReference>
<keyword evidence="1 6" id="KW-0597">Phosphoprotein</keyword>
<name>A0A1I1HK61_9SPHI</name>
<dbReference type="CDD" id="cd17534">
    <property type="entry name" value="REC_DC-like"/>
    <property type="match status" value="1"/>
</dbReference>
<protein>
    <submittedName>
        <fullName evidence="9">DNA-binding response regulator, LytR/AlgR family</fullName>
    </submittedName>
</protein>
<dbReference type="GO" id="GO:0000976">
    <property type="term" value="F:transcription cis-regulatory region binding"/>
    <property type="evidence" value="ECO:0007669"/>
    <property type="project" value="TreeGrafter"/>
</dbReference>
<dbReference type="STRING" id="623281.SAMN05421747_106149"/>
<dbReference type="GO" id="GO:0000156">
    <property type="term" value="F:phosphorelay response regulator activity"/>
    <property type="evidence" value="ECO:0007669"/>
    <property type="project" value="TreeGrafter"/>
</dbReference>
<dbReference type="OrthoDB" id="1646880at2"/>
<dbReference type="InterPro" id="IPR011006">
    <property type="entry name" value="CheY-like_superfamily"/>
</dbReference>
<dbReference type="AlphaFoldDB" id="A0A1I1HK61"/>
<dbReference type="InterPro" id="IPR007492">
    <property type="entry name" value="LytTR_DNA-bd_dom"/>
</dbReference>
<dbReference type="RefSeq" id="WP_090973220.1">
    <property type="nucleotide sequence ID" value="NZ_FOLL01000006.1"/>
</dbReference>
<dbReference type="Pfam" id="PF00072">
    <property type="entry name" value="Response_reg"/>
    <property type="match status" value="1"/>
</dbReference>
<keyword evidence="5" id="KW-0804">Transcription</keyword>
<dbReference type="SUPFAM" id="SSF52172">
    <property type="entry name" value="CheY-like"/>
    <property type="match status" value="1"/>
</dbReference>
<dbReference type="SMART" id="SM00448">
    <property type="entry name" value="REC"/>
    <property type="match status" value="1"/>
</dbReference>
<organism evidence="9 10">
    <name type="scientific">Parapedobacter composti</name>
    <dbReference type="NCBI Taxonomy" id="623281"/>
    <lineage>
        <taxon>Bacteria</taxon>
        <taxon>Pseudomonadati</taxon>
        <taxon>Bacteroidota</taxon>
        <taxon>Sphingobacteriia</taxon>
        <taxon>Sphingobacteriales</taxon>
        <taxon>Sphingobacteriaceae</taxon>
        <taxon>Parapedobacter</taxon>
    </lineage>
</organism>
<evidence type="ECO:0000256" key="3">
    <source>
        <dbReference type="ARBA" id="ARBA00023015"/>
    </source>
</evidence>
<feature type="domain" description="Response regulatory" evidence="7">
    <location>
        <begin position="5"/>
        <end position="120"/>
    </location>
</feature>
<evidence type="ECO:0000256" key="5">
    <source>
        <dbReference type="ARBA" id="ARBA00023163"/>
    </source>
</evidence>
<dbReference type="GO" id="GO:0005829">
    <property type="term" value="C:cytosol"/>
    <property type="evidence" value="ECO:0007669"/>
    <property type="project" value="TreeGrafter"/>
</dbReference>
<sequence length="239" mass="27674">MEKVKILVIEDEAIVAKDIVARLELADYTITGVADNGEDAFLNYLQVKPDIIMADIHLKGEMDGIQTVERITQLGPIPVIYLTAYADGRTWERAKQTRPAAYLTKPFRERDIHSAIELALDRYREAVGNREINATNHFFIRTENGRFEKLLLEDLLYLEADRSYCHVYTRQRRVLISESLNKLHEKFCHDNLIRIHRSYVINKTAVEAIDHNTVIINGAVLPIGQSYEMEFFSKIHFIR</sequence>
<dbReference type="PROSITE" id="PS50930">
    <property type="entry name" value="HTH_LYTTR"/>
    <property type="match status" value="1"/>
</dbReference>
<dbReference type="GO" id="GO:0032993">
    <property type="term" value="C:protein-DNA complex"/>
    <property type="evidence" value="ECO:0007669"/>
    <property type="project" value="TreeGrafter"/>
</dbReference>
<dbReference type="PROSITE" id="PS50110">
    <property type="entry name" value="RESPONSE_REGULATORY"/>
    <property type="match status" value="1"/>
</dbReference>
<evidence type="ECO:0000256" key="1">
    <source>
        <dbReference type="ARBA" id="ARBA00022553"/>
    </source>
</evidence>
<dbReference type="PANTHER" id="PTHR48111">
    <property type="entry name" value="REGULATOR OF RPOS"/>
    <property type="match status" value="1"/>
</dbReference>
<evidence type="ECO:0000256" key="2">
    <source>
        <dbReference type="ARBA" id="ARBA00023012"/>
    </source>
</evidence>
<evidence type="ECO:0000259" key="8">
    <source>
        <dbReference type="PROSITE" id="PS50930"/>
    </source>
</evidence>
<accession>A0A1I1HK61</accession>
<evidence type="ECO:0000256" key="4">
    <source>
        <dbReference type="ARBA" id="ARBA00023125"/>
    </source>
</evidence>
<dbReference type="InterPro" id="IPR001789">
    <property type="entry name" value="Sig_transdc_resp-reg_receiver"/>
</dbReference>
<proteinExistence type="predicted"/>
<dbReference type="Proteomes" id="UP000199577">
    <property type="component" value="Unassembled WGS sequence"/>
</dbReference>
<feature type="domain" description="HTH LytTR-type" evidence="8">
    <location>
        <begin position="139"/>
        <end position="210"/>
    </location>
</feature>
<dbReference type="Gene3D" id="2.40.50.1020">
    <property type="entry name" value="LytTr DNA-binding domain"/>
    <property type="match status" value="1"/>
</dbReference>